<dbReference type="RefSeq" id="WP_175374511.1">
    <property type="nucleotide sequence ID" value="NZ_JABWCS010000221.1"/>
</dbReference>
<comment type="caution">
    <text evidence="2">The sequence shown here is derived from an EMBL/GenBank/DDBJ whole genome shotgun (WGS) entry which is preliminary data.</text>
</comment>
<feature type="transmembrane region" description="Helical" evidence="1">
    <location>
        <begin position="25"/>
        <end position="45"/>
    </location>
</feature>
<reference evidence="2" key="1">
    <citation type="submission" date="2020-06" db="EMBL/GenBank/DDBJ databases">
        <title>Paenibacillus sp. nov., isolated from soil.</title>
        <authorList>
            <person name="Seo Y.L."/>
        </authorList>
    </citation>
    <scope>NUCLEOTIDE SEQUENCE [LARGE SCALE GENOMIC DNA]</scope>
    <source>
        <strain evidence="2">JW14</strain>
    </source>
</reference>
<sequence>MKWGSLIITVLSVLALGGIYGFSLFIVIMGVIGGLIASFTIAGYLKSVNGDFPSDRYEDEVKY</sequence>
<accession>A0A850EYZ8</accession>
<dbReference type="Proteomes" id="UP000564806">
    <property type="component" value="Unassembled WGS sequence"/>
</dbReference>
<dbReference type="EMBL" id="JABWCS010000221">
    <property type="protein sequence ID" value="NUU64162.1"/>
    <property type="molecule type" value="Genomic_DNA"/>
</dbReference>
<name>A0A850EYZ8_9BACL</name>
<dbReference type="AlphaFoldDB" id="A0A850EYZ8"/>
<evidence type="ECO:0000313" key="2">
    <source>
        <dbReference type="EMBL" id="NUU64162.1"/>
    </source>
</evidence>
<evidence type="ECO:0000256" key="1">
    <source>
        <dbReference type="SAM" id="Phobius"/>
    </source>
</evidence>
<keyword evidence="1" id="KW-0472">Membrane</keyword>
<keyword evidence="3" id="KW-1185">Reference proteome</keyword>
<protein>
    <submittedName>
        <fullName evidence="2">Uncharacterized protein</fullName>
    </submittedName>
</protein>
<keyword evidence="1" id="KW-0812">Transmembrane</keyword>
<keyword evidence="1" id="KW-1133">Transmembrane helix</keyword>
<organism evidence="2 3">
    <name type="scientific">Paenibacillus agri</name>
    <dbReference type="NCBI Taxonomy" id="2744309"/>
    <lineage>
        <taxon>Bacteria</taxon>
        <taxon>Bacillati</taxon>
        <taxon>Bacillota</taxon>
        <taxon>Bacilli</taxon>
        <taxon>Bacillales</taxon>
        <taxon>Paenibacillaceae</taxon>
        <taxon>Paenibacillus</taxon>
    </lineage>
</organism>
<evidence type="ECO:0000313" key="3">
    <source>
        <dbReference type="Proteomes" id="UP000564806"/>
    </source>
</evidence>
<gene>
    <name evidence="2" type="ORF">HPT30_27810</name>
</gene>
<proteinExistence type="predicted"/>